<evidence type="ECO:0000313" key="2">
    <source>
        <dbReference type="Proteomes" id="UP000267223"/>
    </source>
</evidence>
<gene>
    <name evidence="1" type="ORF">EFY79_08740</name>
</gene>
<name>A0A3M9NI72_9BACT</name>
<comment type="caution">
    <text evidence="1">The sequence shown here is derived from an EMBL/GenBank/DDBJ whole genome shotgun (WGS) entry which is preliminary data.</text>
</comment>
<dbReference type="RefSeq" id="WP_123120312.1">
    <property type="nucleotide sequence ID" value="NZ_RJJR01000005.1"/>
</dbReference>
<dbReference type="Proteomes" id="UP000267223">
    <property type="component" value="Unassembled WGS sequence"/>
</dbReference>
<sequence>MENIYNAYTREINGKTFYFVKKLIFYPEVKDGSPILDRLGMHTNFHKACHIAEVHDDQVVNRLMNELHIITESARVIHLQKAKAVTHSLLKNTQHALLKLKLASFS</sequence>
<reference evidence="1 2" key="1">
    <citation type="submission" date="2018-11" db="EMBL/GenBank/DDBJ databases">
        <title>Draft genome sequence of Ferruginibacter sp. BO-59.</title>
        <authorList>
            <person name="Im W.T."/>
        </authorList>
    </citation>
    <scope>NUCLEOTIDE SEQUENCE [LARGE SCALE GENOMIC DNA]</scope>
    <source>
        <strain evidence="1 2">BO-59</strain>
    </source>
</reference>
<proteinExistence type="predicted"/>
<evidence type="ECO:0000313" key="1">
    <source>
        <dbReference type="EMBL" id="RNI37470.1"/>
    </source>
</evidence>
<dbReference type="EMBL" id="RJJR01000005">
    <property type="protein sequence ID" value="RNI37470.1"/>
    <property type="molecule type" value="Genomic_DNA"/>
</dbReference>
<dbReference type="AlphaFoldDB" id="A0A3M9NI72"/>
<protein>
    <submittedName>
        <fullName evidence="1">Uncharacterized protein</fullName>
    </submittedName>
</protein>
<keyword evidence="2" id="KW-1185">Reference proteome</keyword>
<accession>A0A3M9NI72</accession>
<organism evidence="1 2">
    <name type="scientific">Hanamia caeni</name>
    <dbReference type="NCBI Taxonomy" id="2294116"/>
    <lineage>
        <taxon>Bacteria</taxon>
        <taxon>Pseudomonadati</taxon>
        <taxon>Bacteroidota</taxon>
        <taxon>Chitinophagia</taxon>
        <taxon>Chitinophagales</taxon>
        <taxon>Chitinophagaceae</taxon>
        <taxon>Hanamia</taxon>
    </lineage>
</organism>